<evidence type="ECO:0000313" key="1">
    <source>
        <dbReference type="EMBL" id="CAF4377280.1"/>
    </source>
</evidence>
<protein>
    <submittedName>
        <fullName evidence="1">Uncharacterized protein</fullName>
    </submittedName>
</protein>
<proteinExistence type="predicted"/>
<accession>A0A8S2V3E0</accession>
<organism evidence="1 2">
    <name type="scientific">Didymodactylos carnosus</name>
    <dbReference type="NCBI Taxonomy" id="1234261"/>
    <lineage>
        <taxon>Eukaryota</taxon>
        <taxon>Metazoa</taxon>
        <taxon>Spiralia</taxon>
        <taxon>Gnathifera</taxon>
        <taxon>Rotifera</taxon>
        <taxon>Eurotatoria</taxon>
        <taxon>Bdelloidea</taxon>
        <taxon>Philodinida</taxon>
        <taxon>Philodinidae</taxon>
        <taxon>Didymodactylos</taxon>
    </lineage>
</organism>
<dbReference type="Proteomes" id="UP000682733">
    <property type="component" value="Unassembled WGS sequence"/>
</dbReference>
<evidence type="ECO:0000313" key="2">
    <source>
        <dbReference type="Proteomes" id="UP000682733"/>
    </source>
</evidence>
<feature type="non-terminal residue" evidence="1">
    <location>
        <position position="10"/>
    </location>
</feature>
<comment type="caution">
    <text evidence="1">The sequence shown here is derived from an EMBL/GenBank/DDBJ whole genome shotgun (WGS) entry which is preliminary data.</text>
</comment>
<dbReference type="EMBL" id="CAJOBA010068423">
    <property type="protein sequence ID" value="CAF4377280.1"/>
    <property type="molecule type" value="Genomic_DNA"/>
</dbReference>
<name>A0A8S2V3E0_9BILA</name>
<gene>
    <name evidence="1" type="ORF">TMI583_LOCUS42353</name>
</gene>
<reference evidence="1" key="1">
    <citation type="submission" date="2021-02" db="EMBL/GenBank/DDBJ databases">
        <authorList>
            <person name="Nowell W R."/>
        </authorList>
    </citation>
    <scope>NUCLEOTIDE SEQUENCE</scope>
</reference>
<sequence length="10" mass="1045">MQGLSRSIGP</sequence>